<keyword evidence="3" id="KW-1185">Reference proteome</keyword>
<name>W4KHW1_HETIT</name>
<feature type="domain" description="Protein kinase" evidence="1">
    <location>
        <begin position="1"/>
        <end position="287"/>
    </location>
</feature>
<dbReference type="GO" id="GO:0005524">
    <property type="term" value="F:ATP binding"/>
    <property type="evidence" value="ECO:0007669"/>
    <property type="project" value="InterPro"/>
</dbReference>
<proteinExistence type="predicted"/>
<reference evidence="2 3" key="1">
    <citation type="journal article" date="2012" name="New Phytol.">
        <title>Insight into trade-off between wood decay and parasitism from the genome of a fungal forest pathogen.</title>
        <authorList>
            <person name="Olson A."/>
            <person name="Aerts A."/>
            <person name="Asiegbu F."/>
            <person name="Belbahri L."/>
            <person name="Bouzid O."/>
            <person name="Broberg A."/>
            <person name="Canback B."/>
            <person name="Coutinho P.M."/>
            <person name="Cullen D."/>
            <person name="Dalman K."/>
            <person name="Deflorio G."/>
            <person name="van Diepen L.T."/>
            <person name="Dunand C."/>
            <person name="Duplessis S."/>
            <person name="Durling M."/>
            <person name="Gonthier P."/>
            <person name="Grimwood J."/>
            <person name="Fossdal C.G."/>
            <person name="Hansson D."/>
            <person name="Henrissat B."/>
            <person name="Hietala A."/>
            <person name="Himmelstrand K."/>
            <person name="Hoffmeister D."/>
            <person name="Hogberg N."/>
            <person name="James T.Y."/>
            <person name="Karlsson M."/>
            <person name="Kohler A."/>
            <person name="Kues U."/>
            <person name="Lee Y.H."/>
            <person name="Lin Y.C."/>
            <person name="Lind M."/>
            <person name="Lindquist E."/>
            <person name="Lombard V."/>
            <person name="Lucas S."/>
            <person name="Lunden K."/>
            <person name="Morin E."/>
            <person name="Murat C."/>
            <person name="Park J."/>
            <person name="Raffaello T."/>
            <person name="Rouze P."/>
            <person name="Salamov A."/>
            <person name="Schmutz J."/>
            <person name="Solheim H."/>
            <person name="Stahlberg J."/>
            <person name="Velez H."/>
            <person name="de Vries R.P."/>
            <person name="Wiebenga A."/>
            <person name="Woodward S."/>
            <person name="Yakovlev I."/>
            <person name="Garbelotto M."/>
            <person name="Martin F."/>
            <person name="Grigoriev I.V."/>
            <person name="Stenlid J."/>
        </authorList>
    </citation>
    <scope>NUCLEOTIDE SEQUENCE [LARGE SCALE GENOMIC DNA]</scope>
    <source>
        <strain evidence="2 3">TC 32-1</strain>
    </source>
</reference>
<dbReference type="PROSITE" id="PS50011">
    <property type="entry name" value="PROTEIN_KINASE_DOM"/>
    <property type="match status" value="1"/>
</dbReference>
<gene>
    <name evidence="2" type="ORF">HETIRDRAFT_432193</name>
</gene>
<dbReference type="InterPro" id="IPR000719">
    <property type="entry name" value="Prot_kinase_dom"/>
</dbReference>
<dbReference type="GeneID" id="20674594"/>
<dbReference type="InParanoid" id="W4KHW1"/>
<sequence length="287" mass="32794">MRTLVRRLTAYDWIENRFMEQCIYWKEDGFFFRSVYHSPGIVDLDTLPKPDPIPMEDIRALWHEGLTVAPSPLPQPSYVKVPDITTWEVDAGEWTVGKRFSAEVEILETLRKHPHPNLCAYLGCSRDGDYIEAIYFQRYLRTLEEAVEMQEDLDRESIIAGITAGIEHLHSLGLVHCDIKPQNIMLDDKNVPVVIDFGSCEREGQIMVRGGATPGWAKSSWMYGPGAIRVAFKERDLYAIGLVEKYLRGEWSMEEINNEEPEYLESANVSLGLDSTENEVGHLSEAR</sequence>
<dbReference type="PANTHER" id="PTHR23257">
    <property type="entry name" value="SERINE-THREONINE PROTEIN KINASE"/>
    <property type="match status" value="1"/>
</dbReference>
<dbReference type="InterPro" id="IPR008271">
    <property type="entry name" value="Ser/Thr_kinase_AS"/>
</dbReference>
<dbReference type="AlphaFoldDB" id="W4KHW1"/>
<accession>W4KHW1</accession>
<dbReference type="PROSITE" id="PS00108">
    <property type="entry name" value="PROTEIN_KINASE_ST"/>
    <property type="match status" value="1"/>
</dbReference>
<dbReference type="EMBL" id="KI925455">
    <property type="protein sequence ID" value="ETW85448.1"/>
    <property type="molecule type" value="Genomic_DNA"/>
</dbReference>
<dbReference type="eggNOG" id="KOG1152">
    <property type="taxonomic scope" value="Eukaryota"/>
</dbReference>
<dbReference type="InterPro" id="IPR011009">
    <property type="entry name" value="Kinase-like_dom_sf"/>
</dbReference>
<dbReference type="Pfam" id="PF00069">
    <property type="entry name" value="Pkinase"/>
    <property type="match status" value="1"/>
</dbReference>
<dbReference type="OrthoDB" id="4062651at2759"/>
<evidence type="ECO:0000259" key="1">
    <source>
        <dbReference type="PROSITE" id="PS50011"/>
    </source>
</evidence>
<organism evidence="2 3">
    <name type="scientific">Heterobasidion irregulare (strain TC 32-1)</name>
    <dbReference type="NCBI Taxonomy" id="747525"/>
    <lineage>
        <taxon>Eukaryota</taxon>
        <taxon>Fungi</taxon>
        <taxon>Dikarya</taxon>
        <taxon>Basidiomycota</taxon>
        <taxon>Agaricomycotina</taxon>
        <taxon>Agaricomycetes</taxon>
        <taxon>Russulales</taxon>
        <taxon>Bondarzewiaceae</taxon>
        <taxon>Heterobasidion</taxon>
        <taxon>Heterobasidion annosum species complex</taxon>
    </lineage>
</organism>
<dbReference type="STRING" id="747525.W4KHW1"/>
<dbReference type="Gene3D" id="1.10.510.10">
    <property type="entry name" value="Transferase(Phosphotransferase) domain 1"/>
    <property type="match status" value="1"/>
</dbReference>
<dbReference type="HOGENOM" id="CLU_062257_1_0_1"/>
<dbReference type="Proteomes" id="UP000030671">
    <property type="component" value="Unassembled WGS sequence"/>
</dbReference>
<evidence type="ECO:0000313" key="2">
    <source>
        <dbReference type="EMBL" id="ETW85448.1"/>
    </source>
</evidence>
<dbReference type="KEGG" id="hir:HETIRDRAFT_432193"/>
<dbReference type="GO" id="GO:0007165">
    <property type="term" value="P:signal transduction"/>
    <property type="evidence" value="ECO:0007669"/>
    <property type="project" value="TreeGrafter"/>
</dbReference>
<dbReference type="GO" id="GO:0004672">
    <property type="term" value="F:protein kinase activity"/>
    <property type="evidence" value="ECO:0007669"/>
    <property type="project" value="InterPro"/>
</dbReference>
<dbReference type="SMART" id="SM00220">
    <property type="entry name" value="S_TKc"/>
    <property type="match status" value="1"/>
</dbReference>
<evidence type="ECO:0000313" key="3">
    <source>
        <dbReference type="Proteomes" id="UP000030671"/>
    </source>
</evidence>
<dbReference type="GO" id="GO:0005737">
    <property type="term" value="C:cytoplasm"/>
    <property type="evidence" value="ECO:0007669"/>
    <property type="project" value="TreeGrafter"/>
</dbReference>
<dbReference type="InterPro" id="IPR050167">
    <property type="entry name" value="Ser_Thr_protein_kinase"/>
</dbReference>
<dbReference type="SUPFAM" id="SSF56112">
    <property type="entry name" value="Protein kinase-like (PK-like)"/>
    <property type="match status" value="1"/>
</dbReference>
<dbReference type="RefSeq" id="XP_009542310.1">
    <property type="nucleotide sequence ID" value="XM_009544015.1"/>
</dbReference>
<protein>
    <recommendedName>
        <fullName evidence="1">Protein kinase domain-containing protein</fullName>
    </recommendedName>
</protein>